<feature type="compositionally biased region" description="Polar residues" evidence="9">
    <location>
        <begin position="1"/>
        <end position="15"/>
    </location>
</feature>
<dbReference type="PROSITE" id="PS00570">
    <property type="entry name" value="RING_HYDROXYL_ALPHA"/>
    <property type="match status" value="1"/>
</dbReference>
<dbReference type="AlphaFoldDB" id="A0A6J7GAP5"/>
<evidence type="ECO:0000256" key="4">
    <source>
        <dbReference type="ARBA" id="ARBA00022964"/>
    </source>
</evidence>
<evidence type="ECO:0000313" key="11">
    <source>
        <dbReference type="EMBL" id="CAB4905351.1"/>
    </source>
</evidence>
<proteinExistence type="inferred from homology"/>
<dbReference type="PANTHER" id="PTHR43756">
    <property type="entry name" value="CHOLINE MONOOXYGENASE, CHLOROPLASTIC"/>
    <property type="match status" value="1"/>
</dbReference>
<feature type="domain" description="Rieske" evidence="10">
    <location>
        <begin position="57"/>
        <end position="154"/>
    </location>
</feature>
<evidence type="ECO:0000256" key="8">
    <source>
        <dbReference type="ARBA" id="ARBA00023027"/>
    </source>
</evidence>
<dbReference type="InterPro" id="IPR015879">
    <property type="entry name" value="Ring_hydroxy_dOase_asu_C_dom"/>
</dbReference>
<sequence>MSGPVSTSPQTTDTDPGQRPWVVQDWDRRSFRVNRAAYRDPEVFAAEQREIWERTWLYLGHETELPKPNDFKVRTLAGRPLIFTRDSAGELHAFLNSCPHRGTVLCRESQGNSRLFQCFYHAWTFRNNGDVAAIPDAGAYATEGFAESMGLRSVARMEVYGGYVFVSFSADVPPLREHLGAAADYIDMINDQHVAGMEVLPGTQLYSVRGNWKLAVENAMDGYHFAPTHNTFVGYLRESGFAVDDDDQYAYNLGNGHSLLILTGHGGRISMVWEPRFGEDERVRTVEHRREMELRLGSERAHLVADESHILFVFPNLLLFDIEGLSIRQLEPVAPGQTDVRAWQLVARDEDPACRDLRLKTVVSFVGPGGLATPDDIEAYEAVQRGIEATAEEQRAELDYSDMSRGMADDRTGVRGRSTDEGAMRGFWRHWVRAAGLGEPRDVGTAPPEAPEPTPQPSKRPHGLDEILAGLETTETTEQAAGVAR</sequence>
<keyword evidence="2" id="KW-0001">2Fe-2S</keyword>
<dbReference type="SUPFAM" id="SSF55961">
    <property type="entry name" value="Bet v1-like"/>
    <property type="match status" value="1"/>
</dbReference>
<evidence type="ECO:0000256" key="1">
    <source>
        <dbReference type="ARBA" id="ARBA00008751"/>
    </source>
</evidence>
<dbReference type="PANTHER" id="PTHR43756:SF1">
    <property type="entry name" value="3-PHENYLPROPIONATE_CINNAMIC ACID DIOXYGENASE SUBUNIT ALPHA"/>
    <property type="match status" value="1"/>
</dbReference>
<dbReference type="Gene3D" id="2.102.10.10">
    <property type="entry name" value="Rieske [2Fe-2S] iron-sulphur domain"/>
    <property type="match status" value="1"/>
</dbReference>
<dbReference type="Pfam" id="PF00355">
    <property type="entry name" value="Rieske"/>
    <property type="match status" value="1"/>
</dbReference>
<keyword evidence="5" id="KW-0560">Oxidoreductase</keyword>
<dbReference type="InterPro" id="IPR036922">
    <property type="entry name" value="Rieske_2Fe-2S_sf"/>
</dbReference>
<evidence type="ECO:0000256" key="7">
    <source>
        <dbReference type="ARBA" id="ARBA00023014"/>
    </source>
</evidence>
<dbReference type="CDD" id="cd03469">
    <property type="entry name" value="Rieske_RO_Alpha_N"/>
    <property type="match status" value="1"/>
</dbReference>
<accession>A0A6J7GAP5</accession>
<name>A0A6J7GAP5_9ZZZZ</name>
<dbReference type="Gene3D" id="3.90.380.10">
    <property type="entry name" value="Naphthalene 1,2-dioxygenase Alpha Subunit, Chain A, domain 1"/>
    <property type="match status" value="1"/>
</dbReference>
<keyword evidence="6" id="KW-0408">Iron</keyword>
<evidence type="ECO:0000256" key="9">
    <source>
        <dbReference type="SAM" id="MobiDB-lite"/>
    </source>
</evidence>
<dbReference type="PROSITE" id="PS51296">
    <property type="entry name" value="RIESKE"/>
    <property type="match status" value="1"/>
</dbReference>
<keyword evidence="4" id="KW-0223">Dioxygenase</keyword>
<protein>
    <submittedName>
        <fullName evidence="11">Unannotated protein</fullName>
    </submittedName>
</protein>
<dbReference type="InterPro" id="IPR017941">
    <property type="entry name" value="Rieske_2Fe-2S"/>
</dbReference>
<dbReference type="PRINTS" id="PR00090">
    <property type="entry name" value="RNGDIOXGNASE"/>
</dbReference>
<dbReference type="GO" id="GO:0051213">
    <property type="term" value="F:dioxygenase activity"/>
    <property type="evidence" value="ECO:0007669"/>
    <property type="project" value="UniProtKB-KW"/>
</dbReference>
<dbReference type="GO" id="GO:0005506">
    <property type="term" value="F:iron ion binding"/>
    <property type="evidence" value="ECO:0007669"/>
    <property type="project" value="InterPro"/>
</dbReference>
<keyword evidence="3" id="KW-0479">Metal-binding</keyword>
<dbReference type="Pfam" id="PF00848">
    <property type="entry name" value="Ring_hydroxyl_A"/>
    <property type="match status" value="1"/>
</dbReference>
<dbReference type="EMBL" id="CAFBMQ010000052">
    <property type="protein sequence ID" value="CAB4905351.1"/>
    <property type="molecule type" value="Genomic_DNA"/>
</dbReference>
<evidence type="ECO:0000256" key="6">
    <source>
        <dbReference type="ARBA" id="ARBA00023004"/>
    </source>
</evidence>
<reference evidence="11" key="1">
    <citation type="submission" date="2020-05" db="EMBL/GenBank/DDBJ databases">
        <authorList>
            <person name="Chiriac C."/>
            <person name="Salcher M."/>
            <person name="Ghai R."/>
            <person name="Kavagutti S V."/>
        </authorList>
    </citation>
    <scope>NUCLEOTIDE SEQUENCE</scope>
</reference>
<comment type="similarity">
    <text evidence="1">Belongs to the bacterial ring-hydroxylating dioxygenase alpha subunit family.</text>
</comment>
<evidence type="ECO:0000259" key="10">
    <source>
        <dbReference type="PROSITE" id="PS51296"/>
    </source>
</evidence>
<dbReference type="GO" id="GO:0051537">
    <property type="term" value="F:2 iron, 2 sulfur cluster binding"/>
    <property type="evidence" value="ECO:0007669"/>
    <property type="project" value="UniProtKB-KW"/>
</dbReference>
<feature type="compositionally biased region" description="Pro residues" evidence="9">
    <location>
        <begin position="448"/>
        <end position="458"/>
    </location>
</feature>
<evidence type="ECO:0000256" key="5">
    <source>
        <dbReference type="ARBA" id="ARBA00023002"/>
    </source>
</evidence>
<dbReference type="InterPro" id="IPR015881">
    <property type="entry name" value="ARHD_Rieske_2Fe_2S"/>
</dbReference>
<keyword evidence="7" id="KW-0411">Iron-sulfur</keyword>
<dbReference type="InterPro" id="IPR001663">
    <property type="entry name" value="Rng_hydr_dOase-A"/>
</dbReference>
<feature type="region of interest" description="Disordered" evidence="9">
    <location>
        <begin position="1"/>
        <end position="20"/>
    </location>
</feature>
<gene>
    <name evidence="11" type="ORF">UFOPK3609_00507</name>
</gene>
<evidence type="ECO:0000256" key="2">
    <source>
        <dbReference type="ARBA" id="ARBA00022714"/>
    </source>
</evidence>
<evidence type="ECO:0000256" key="3">
    <source>
        <dbReference type="ARBA" id="ARBA00022723"/>
    </source>
</evidence>
<organism evidence="11">
    <name type="scientific">freshwater metagenome</name>
    <dbReference type="NCBI Taxonomy" id="449393"/>
    <lineage>
        <taxon>unclassified sequences</taxon>
        <taxon>metagenomes</taxon>
        <taxon>ecological metagenomes</taxon>
    </lineage>
</organism>
<dbReference type="SUPFAM" id="SSF50022">
    <property type="entry name" value="ISP domain"/>
    <property type="match status" value="1"/>
</dbReference>
<keyword evidence="8" id="KW-0520">NAD</keyword>
<feature type="region of interest" description="Disordered" evidence="9">
    <location>
        <begin position="438"/>
        <end position="485"/>
    </location>
</feature>